<dbReference type="OrthoDB" id="7619731at2"/>
<comment type="caution">
    <text evidence="1">The sequence shown here is derived from an EMBL/GenBank/DDBJ whole genome shotgun (WGS) entry which is preliminary data.</text>
</comment>
<keyword evidence="2" id="KW-1185">Reference proteome</keyword>
<gene>
    <name evidence="1" type="ORF">CLORY_37030</name>
</gene>
<reference evidence="1 2" key="1">
    <citation type="submission" date="2017-03" db="EMBL/GenBank/DDBJ databases">
        <title>Genome sequence of Clostridium oryzae DSM 28571.</title>
        <authorList>
            <person name="Poehlein A."/>
            <person name="Daniel R."/>
        </authorList>
    </citation>
    <scope>NUCLEOTIDE SEQUENCE [LARGE SCALE GENOMIC DNA]</scope>
    <source>
        <strain evidence="1 2">DSM 28571</strain>
    </source>
</reference>
<evidence type="ECO:0008006" key="3">
    <source>
        <dbReference type="Google" id="ProtNLM"/>
    </source>
</evidence>
<accession>A0A1V4IDZ1</accession>
<dbReference type="STRING" id="1450648.CLORY_37030"/>
<dbReference type="EMBL" id="MZGV01000061">
    <property type="protein sequence ID" value="OPJ58208.1"/>
    <property type="molecule type" value="Genomic_DNA"/>
</dbReference>
<sequence>MEKQELKTLLRNIKDSKYAVPDGVNPYKLSLELMDYIGDIDDELRNDLVFDVLVEWIMQDVLTPEEAHDIFMTALDEKYIFNGLGKFDDMVFCRTFSVEVAACVIYKHRNPFSDSDILKAFNAVLKYYNEDKDVRGFVEGKSWAHGAAHGADALMELAQCPIIEYEELKDILDSIYKKVNINYYAYINNEDERMISVVKEVLGRDIIPVGEIEEWIRSFGNIEKTGILPDDLFIEFNVTLFLKSLYFRLVDNTKYEQMAKVVKEVLKKISRFGND</sequence>
<dbReference type="RefSeq" id="WP_079427246.1">
    <property type="nucleotide sequence ID" value="NZ_MZGV01000061.1"/>
</dbReference>
<name>A0A1V4IDZ1_9CLOT</name>
<protein>
    <recommendedName>
        <fullName evidence="3">DUF2785 domain-containing protein</fullName>
    </recommendedName>
</protein>
<dbReference type="Proteomes" id="UP000190080">
    <property type="component" value="Unassembled WGS sequence"/>
</dbReference>
<dbReference type="Pfam" id="PF10978">
    <property type="entry name" value="DUF2785"/>
    <property type="match status" value="1"/>
</dbReference>
<evidence type="ECO:0000313" key="2">
    <source>
        <dbReference type="Proteomes" id="UP000190080"/>
    </source>
</evidence>
<dbReference type="InterPro" id="IPR021247">
    <property type="entry name" value="DUF2785"/>
</dbReference>
<evidence type="ECO:0000313" key="1">
    <source>
        <dbReference type="EMBL" id="OPJ58208.1"/>
    </source>
</evidence>
<organism evidence="1 2">
    <name type="scientific">Clostridium oryzae</name>
    <dbReference type="NCBI Taxonomy" id="1450648"/>
    <lineage>
        <taxon>Bacteria</taxon>
        <taxon>Bacillati</taxon>
        <taxon>Bacillota</taxon>
        <taxon>Clostridia</taxon>
        <taxon>Eubacteriales</taxon>
        <taxon>Clostridiaceae</taxon>
        <taxon>Clostridium</taxon>
    </lineage>
</organism>
<proteinExistence type="predicted"/>
<dbReference type="AlphaFoldDB" id="A0A1V4IDZ1"/>